<dbReference type="InterPro" id="IPR050382">
    <property type="entry name" value="MFS_Na/Anion_cotransporter"/>
</dbReference>
<dbReference type="CTD" id="63910"/>
<name>A0AAJ7WUI3_PETMA</name>
<dbReference type="InterPro" id="IPR036259">
    <property type="entry name" value="MFS_trans_sf"/>
</dbReference>
<dbReference type="InterPro" id="IPR011701">
    <property type="entry name" value="MFS"/>
</dbReference>
<evidence type="ECO:0000256" key="8">
    <source>
        <dbReference type="ARBA" id="ARBA00023329"/>
    </source>
</evidence>
<gene>
    <name evidence="21" type="primary">SLC17A9</name>
</gene>
<evidence type="ECO:0000256" key="13">
    <source>
        <dbReference type="ARBA" id="ARBA00056522"/>
    </source>
</evidence>
<dbReference type="GO" id="GO:0072530">
    <property type="term" value="P:purine-containing compound transmembrane transport"/>
    <property type="evidence" value="ECO:0007669"/>
    <property type="project" value="UniProtKB-ARBA"/>
</dbReference>
<evidence type="ECO:0000256" key="6">
    <source>
        <dbReference type="ARBA" id="ARBA00023136"/>
    </source>
</evidence>
<keyword evidence="5 18" id="KW-1133">Transmembrane helix</keyword>
<keyword evidence="4 18" id="KW-0812">Transmembrane</keyword>
<evidence type="ECO:0000256" key="14">
    <source>
        <dbReference type="ARBA" id="ARBA00074107"/>
    </source>
</evidence>
<evidence type="ECO:0000256" key="11">
    <source>
        <dbReference type="ARBA" id="ARBA00044897"/>
    </source>
</evidence>
<dbReference type="PANTHER" id="PTHR11662">
    <property type="entry name" value="SOLUTE CARRIER FAMILY 17"/>
    <property type="match status" value="1"/>
</dbReference>
<keyword evidence="8" id="KW-0968">Cytoplasmic vesicle</keyword>
<sequence>MTETPSPAVPMGYEHRPLGSPSSSSSFVLSTMDDEKSLAPRGASDTKTLWSRQELRLWVAVLFCGNCLLYCARAAPAVCAVVLSARFGWDKAQAGTMLGSFFWGYALTQIVGGHLSDRIGGDKMICLSMGSWGLVTLMMPVVAHLSEQPLPQLIFVRFCTGFLQGVHFPSMSSLFSSRVPESERAFIASTACSGSHFGALVVGGIGYLLLEAYGWESLFILTGLSSMVWAYLVWRFLIQKRGNVIAMQSLYSSLWPTTPGKSPVPWGRILTKPPVWAVIIAHFCLNNCFYIMLSWLPTYFHETFKDSKGWVFNVVPWLVSIPMAMLSGYLADLLIRLGVNTATVRKLMQVVALGNSCLFASIMCRTESFSLALLFAAISIGSQSFHLSGVSVNVQDLAPSCSGALFGIMNTAGALPGFFGVYVAGYLVQTTGSWTSVFNYLTAVNIFGLSFFLVFGKAKRIDL</sequence>
<dbReference type="Gene3D" id="1.20.1250.20">
    <property type="entry name" value="MFS general substrate transporter like domains"/>
    <property type="match status" value="2"/>
</dbReference>
<evidence type="ECO:0000256" key="5">
    <source>
        <dbReference type="ARBA" id="ARBA00022989"/>
    </source>
</evidence>
<comment type="catalytic activity">
    <reaction evidence="10">
        <text>GTP(in) = GTP(out)</text>
        <dbReference type="Rhea" id="RHEA:75787"/>
        <dbReference type="ChEBI" id="CHEBI:37565"/>
    </reaction>
</comment>
<dbReference type="FunFam" id="1.20.1250.20:FF:000059">
    <property type="entry name" value="Solute carrier family 17 member 9"/>
    <property type="match status" value="1"/>
</dbReference>
<keyword evidence="6 18" id="KW-0472">Membrane</keyword>
<evidence type="ECO:0000256" key="15">
    <source>
        <dbReference type="ARBA" id="ARBA00079665"/>
    </source>
</evidence>
<feature type="transmembrane region" description="Helical" evidence="18">
    <location>
        <begin position="57"/>
        <end position="83"/>
    </location>
</feature>
<feature type="transmembrane region" description="Helical" evidence="18">
    <location>
        <begin position="275"/>
        <end position="295"/>
    </location>
</feature>
<organism evidence="20 21">
    <name type="scientific">Petromyzon marinus</name>
    <name type="common">Sea lamprey</name>
    <dbReference type="NCBI Taxonomy" id="7757"/>
    <lineage>
        <taxon>Eukaryota</taxon>
        <taxon>Metazoa</taxon>
        <taxon>Chordata</taxon>
        <taxon>Craniata</taxon>
        <taxon>Vertebrata</taxon>
        <taxon>Cyclostomata</taxon>
        <taxon>Hyperoartia</taxon>
        <taxon>Petromyzontiformes</taxon>
        <taxon>Petromyzontidae</taxon>
        <taxon>Petromyzon</taxon>
    </lineage>
</organism>
<comment type="catalytic activity">
    <reaction evidence="11">
        <text>ATP(in) = ATP(out)</text>
        <dbReference type="Rhea" id="RHEA:75687"/>
        <dbReference type="ChEBI" id="CHEBI:30616"/>
    </reaction>
</comment>
<evidence type="ECO:0000256" key="18">
    <source>
        <dbReference type="SAM" id="Phobius"/>
    </source>
</evidence>
<dbReference type="InterPro" id="IPR020846">
    <property type="entry name" value="MFS_dom"/>
</dbReference>
<dbReference type="Proteomes" id="UP001318040">
    <property type="component" value="Chromosome 15"/>
</dbReference>
<dbReference type="KEGG" id="pmrn:116942623"/>
<feature type="domain" description="Major facilitator superfamily (MFS) profile" evidence="19">
    <location>
        <begin position="58"/>
        <end position="460"/>
    </location>
</feature>
<evidence type="ECO:0000256" key="10">
    <source>
        <dbReference type="ARBA" id="ARBA00036284"/>
    </source>
</evidence>
<dbReference type="Pfam" id="PF07690">
    <property type="entry name" value="MFS_1"/>
    <property type="match status" value="1"/>
</dbReference>
<dbReference type="SUPFAM" id="SSF103473">
    <property type="entry name" value="MFS general substrate transporter"/>
    <property type="match status" value="1"/>
</dbReference>
<keyword evidence="20" id="KW-1185">Reference proteome</keyword>
<evidence type="ECO:0000313" key="21">
    <source>
        <dbReference type="RefSeq" id="XP_032810649.1"/>
    </source>
</evidence>
<dbReference type="PANTHER" id="PTHR11662:SF279">
    <property type="entry name" value="VOLTAGE-GATED PURINE NUCLEOTIDE UNIPORTER SLC17A9"/>
    <property type="match status" value="1"/>
</dbReference>
<dbReference type="FunFam" id="1.20.1250.20:FF:000150">
    <property type="entry name" value="Solute carrier family 17 member 9"/>
    <property type="match status" value="1"/>
</dbReference>
<feature type="transmembrane region" description="Helical" evidence="18">
    <location>
        <begin position="369"/>
        <end position="392"/>
    </location>
</feature>
<evidence type="ECO:0000256" key="4">
    <source>
        <dbReference type="ARBA" id="ARBA00022692"/>
    </source>
</evidence>
<comment type="subcellular location">
    <subcellularLocation>
        <location evidence="9">Cytoplasmic vesicle</location>
        <location evidence="9">Secretory vesicle</location>
        <location evidence="9">Chromaffin granule membrane</location>
        <topology evidence="9">Multi-pass membrane protein</topology>
    </subcellularLocation>
    <subcellularLocation>
        <location evidence="1">Lysosome membrane</location>
        <topology evidence="1">Multi-pass membrane protein</topology>
    </subcellularLocation>
</comment>
<dbReference type="GO" id="GO:0042584">
    <property type="term" value="C:chromaffin granule membrane"/>
    <property type="evidence" value="ECO:0007669"/>
    <property type="project" value="UniProtKB-SubCell"/>
</dbReference>
<feature type="transmembrane region" description="Helical" evidence="18">
    <location>
        <begin position="154"/>
        <end position="174"/>
    </location>
</feature>
<reference evidence="21" key="1">
    <citation type="submission" date="2025-08" db="UniProtKB">
        <authorList>
            <consortium name="RefSeq"/>
        </authorList>
    </citation>
    <scope>IDENTIFICATION</scope>
    <source>
        <tissue evidence="21">Sperm</tissue>
    </source>
</reference>
<evidence type="ECO:0000256" key="7">
    <source>
        <dbReference type="ARBA" id="ARBA00023228"/>
    </source>
</evidence>
<evidence type="ECO:0000256" key="17">
    <source>
        <dbReference type="SAM" id="MobiDB-lite"/>
    </source>
</evidence>
<proteinExistence type="inferred from homology"/>
<feature type="transmembrane region" description="Helical" evidence="18">
    <location>
        <begin position="315"/>
        <end position="335"/>
    </location>
</feature>
<feature type="transmembrane region" description="Helical" evidence="18">
    <location>
        <begin position="186"/>
        <end position="209"/>
    </location>
</feature>
<dbReference type="PROSITE" id="PS50850">
    <property type="entry name" value="MFS"/>
    <property type="match status" value="1"/>
</dbReference>
<dbReference type="GO" id="GO:1904669">
    <property type="term" value="P:ATP export"/>
    <property type="evidence" value="ECO:0007669"/>
    <property type="project" value="UniProtKB-ARBA"/>
</dbReference>
<dbReference type="RefSeq" id="XP_032810649.1">
    <property type="nucleotide sequence ID" value="XM_032954758.1"/>
</dbReference>
<comment type="similarity">
    <text evidence="2">Belongs to the major facilitator superfamily. Sodium/anion cotransporter family.</text>
</comment>
<feature type="transmembrane region" description="Helical" evidence="18">
    <location>
        <begin position="437"/>
        <end position="455"/>
    </location>
</feature>
<evidence type="ECO:0000259" key="19">
    <source>
        <dbReference type="PROSITE" id="PS50850"/>
    </source>
</evidence>
<evidence type="ECO:0000256" key="16">
    <source>
        <dbReference type="ARBA" id="ARBA00079853"/>
    </source>
</evidence>
<dbReference type="GO" id="GO:0160042">
    <property type="term" value="F:purine nucleotide uniporter activity"/>
    <property type="evidence" value="ECO:0007669"/>
    <property type="project" value="UniProtKB-ARBA"/>
</dbReference>
<feature type="transmembrane region" description="Helical" evidence="18">
    <location>
        <begin position="95"/>
        <end position="112"/>
    </location>
</feature>
<evidence type="ECO:0000256" key="3">
    <source>
        <dbReference type="ARBA" id="ARBA00022448"/>
    </source>
</evidence>
<feature type="transmembrane region" description="Helical" evidence="18">
    <location>
        <begin position="404"/>
        <end position="425"/>
    </location>
</feature>
<comment type="function">
    <text evidence="13">Voltage-gated ATP nucleotide uniporter that can also transport the purine nucleotides ADP and GTP. Uses the membrane potential as the driving force to control ATP accumulation in lysosomes and secretory vesicles. By controlling ATP storage in lysosomes, regulates ATP-dependent proteins of these organelles. Also indirectly regulates the exocytosis of ATP through its import into lysosomes in astrocytes and secretory vesicles such as adrenal chromaffin granules, mucin granules and synaptic vesicles.</text>
</comment>
<dbReference type="InterPro" id="IPR044777">
    <property type="entry name" value="SLC17A9-like"/>
</dbReference>
<protein>
    <recommendedName>
        <fullName evidence="14">Voltage-gated purine nucleotide uniporter SLC17A9</fullName>
    </recommendedName>
    <alternativeName>
        <fullName evidence="16">Solute carrier family 17 member 9</fullName>
    </alternativeName>
    <alternativeName>
        <fullName evidence="15">Vesicular nucleotide transporter</fullName>
    </alternativeName>
</protein>
<feature type="transmembrane region" description="Helical" evidence="18">
    <location>
        <begin position="124"/>
        <end position="142"/>
    </location>
</feature>
<keyword evidence="7" id="KW-0458">Lysosome</keyword>
<comment type="catalytic activity">
    <reaction evidence="12">
        <text>ADP(in) = ADP(out)</text>
        <dbReference type="Rhea" id="RHEA:75783"/>
        <dbReference type="ChEBI" id="CHEBI:456216"/>
    </reaction>
</comment>
<evidence type="ECO:0000256" key="9">
    <source>
        <dbReference type="ARBA" id="ARBA00024185"/>
    </source>
</evidence>
<feature type="region of interest" description="Disordered" evidence="17">
    <location>
        <begin position="1"/>
        <end position="28"/>
    </location>
</feature>
<keyword evidence="3" id="KW-0813">Transport</keyword>
<evidence type="ECO:0000256" key="2">
    <source>
        <dbReference type="ARBA" id="ARBA00008586"/>
    </source>
</evidence>
<dbReference type="GO" id="GO:0005765">
    <property type="term" value="C:lysosomal membrane"/>
    <property type="evidence" value="ECO:0007669"/>
    <property type="project" value="UniProtKB-SubCell"/>
</dbReference>
<evidence type="ECO:0000313" key="20">
    <source>
        <dbReference type="Proteomes" id="UP001318040"/>
    </source>
</evidence>
<evidence type="ECO:0000256" key="12">
    <source>
        <dbReference type="ARBA" id="ARBA00051849"/>
    </source>
</evidence>
<evidence type="ECO:0000256" key="1">
    <source>
        <dbReference type="ARBA" id="ARBA00004155"/>
    </source>
</evidence>
<dbReference type="CDD" id="cd17380">
    <property type="entry name" value="MFS_SLC17A9_like"/>
    <property type="match status" value="1"/>
</dbReference>
<dbReference type="AlphaFoldDB" id="A0AAJ7WUI3"/>
<accession>A0AAJ7WUI3</accession>
<feature type="transmembrane region" description="Helical" evidence="18">
    <location>
        <begin position="215"/>
        <end position="238"/>
    </location>
</feature>